<name>A0A0U9HS30_KLENI</name>
<evidence type="ECO:0000256" key="2">
    <source>
        <dbReference type="SAM" id="Phobius"/>
    </source>
</evidence>
<evidence type="ECO:0000256" key="1">
    <source>
        <dbReference type="SAM" id="MobiDB-lite"/>
    </source>
</evidence>
<keyword evidence="2" id="KW-0812">Transmembrane</keyword>
<proteinExistence type="predicted"/>
<evidence type="ECO:0000313" key="4">
    <source>
        <dbReference type="Proteomes" id="UP000054558"/>
    </source>
</evidence>
<gene>
    <name evidence="3" type="ORF">KFL_002560095</name>
</gene>
<dbReference type="AlphaFoldDB" id="A0A0U9HS30"/>
<organism evidence="3 4">
    <name type="scientific">Klebsormidium nitens</name>
    <name type="common">Green alga</name>
    <name type="synonym">Ulothrix nitens</name>
    <dbReference type="NCBI Taxonomy" id="105231"/>
    <lineage>
        <taxon>Eukaryota</taxon>
        <taxon>Viridiplantae</taxon>
        <taxon>Streptophyta</taxon>
        <taxon>Klebsormidiophyceae</taxon>
        <taxon>Klebsormidiales</taxon>
        <taxon>Klebsormidiaceae</taxon>
        <taxon>Klebsormidium</taxon>
    </lineage>
</organism>
<feature type="region of interest" description="Disordered" evidence="1">
    <location>
        <begin position="1"/>
        <end position="46"/>
    </location>
</feature>
<keyword evidence="2" id="KW-1133">Transmembrane helix</keyword>
<protein>
    <submittedName>
        <fullName evidence="3">Uncharacterized protein</fullName>
    </submittedName>
</protein>
<sequence>MGKGSDHNVHYAPVSSEPASTEPIPTSPMAAPNADELERGLLPSSPTAVPQGYFESARDAVNSALIAVRAKFQERASSPPQKEGYEAPPCRMRKLMACQGVKMLLAAVMGALLVIAAAHIFHGPPPPRPWGPWGMETEAAAPTGVLGWVKGLFFGQQSGLVTNLAILLIWKDDLIWDDDLIPGSSTNIWEVDIVGQHKEQTL</sequence>
<evidence type="ECO:0000313" key="3">
    <source>
        <dbReference type="EMBL" id="GAQ85825.1"/>
    </source>
</evidence>
<dbReference type="EMBL" id="DF237205">
    <property type="protein sequence ID" value="GAQ85825.1"/>
    <property type="molecule type" value="Genomic_DNA"/>
</dbReference>
<reference evidence="3 4" key="1">
    <citation type="journal article" date="2014" name="Nat. Commun.">
        <title>Klebsormidium flaccidum genome reveals primary factors for plant terrestrial adaptation.</title>
        <authorList>
            <person name="Hori K."/>
            <person name="Maruyama F."/>
            <person name="Fujisawa T."/>
            <person name="Togashi T."/>
            <person name="Yamamoto N."/>
            <person name="Seo M."/>
            <person name="Sato S."/>
            <person name="Yamada T."/>
            <person name="Mori H."/>
            <person name="Tajima N."/>
            <person name="Moriyama T."/>
            <person name="Ikeuchi M."/>
            <person name="Watanabe M."/>
            <person name="Wada H."/>
            <person name="Kobayashi K."/>
            <person name="Saito M."/>
            <person name="Masuda T."/>
            <person name="Sasaki-Sekimoto Y."/>
            <person name="Mashiguchi K."/>
            <person name="Awai K."/>
            <person name="Shimojima M."/>
            <person name="Masuda S."/>
            <person name="Iwai M."/>
            <person name="Nobusawa T."/>
            <person name="Narise T."/>
            <person name="Kondo S."/>
            <person name="Saito H."/>
            <person name="Sato R."/>
            <person name="Murakawa M."/>
            <person name="Ihara Y."/>
            <person name="Oshima-Yamada Y."/>
            <person name="Ohtaka K."/>
            <person name="Satoh M."/>
            <person name="Sonobe K."/>
            <person name="Ishii M."/>
            <person name="Ohtani R."/>
            <person name="Kanamori-Sato M."/>
            <person name="Honoki R."/>
            <person name="Miyazaki D."/>
            <person name="Mochizuki H."/>
            <person name="Umetsu J."/>
            <person name="Higashi K."/>
            <person name="Shibata D."/>
            <person name="Kamiya Y."/>
            <person name="Sato N."/>
            <person name="Nakamura Y."/>
            <person name="Tabata S."/>
            <person name="Ida S."/>
            <person name="Kurokawa K."/>
            <person name="Ohta H."/>
        </authorList>
    </citation>
    <scope>NUCLEOTIDE SEQUENCE [LARGE SCALE GENOMIC DNA]</scope>
    <source>
        <strain evidence="3 4">NIES-2285</strain>
    </source>
</reference>
<feature type="transmembrane region" description="Helical" evidence="2">
    <location>
        <begin position="101"/>
        <end position="121"/>
    </location>
</feature>
<accession>A0A0U9HS30</accession>
<keyword evidence="4" id="KW-1185">Reference proteome</keyword>
<dbReference type="Proteomes" id="UP000054558">
    <property type="component" value="Unassembled WGS sequence"/>
</dbReference>
<keyword evidence="2" id="KW-0472">Membrane</keyword>